<evidence type="ECO:0000259" key="2">
    <source>
        <dbReference type="Pfam" id="PF01717"/>
    </source>
</evidence>
<dbReference type="EMBL" id="QJKF01000005">
    <property type="protein sequence ID" value="PXX64226.1"/>
    <property type="molecule type" value="Genomic_DNA"/>
</dbReference>
<proteinExistence type="predicted"/>
<dbReference type="GO" id="GO:0003871">
    <property type="term" value="F:5-methyltetrahydropteroyltriglutamate-homocysteine S-methyltransferase activity"/>
    <property type="evidence" value="ECO:0007669"/>
    <property type="project" value="InterPro"/>
</dbReference>
<dbReference type="AlphaFoldDB" id="A0A318K4A1"/>
<sequence>MHHNARGTEIDPVSDAEDQPVTDAPSPLRGGIATGVGSWPGTDAREAATTILGELPDLPHLVELPGRGVGADMIGRMSALLVDMRFDTTTRGYRLAPRPGAVSRRARDLLRGDLDALEEAWETTGSAGSGRPIKVQAAGPLTLAAQVELPSGHLAITDPGALRDLSESLAEGVANHVAEVRRRLGADIVLQLDEPSLTAVLDGSLRGVSLLDSVPAIPEPEALAILDAMIASQSAPVLVHSCAEPPALAFLRGSAAAAIGFDVATIGTRDLDSIGELLDSGKQLALGLTPTTAPATPPTWRDIAEPGVRLIDRLGFSRPTLATRILVTPACGLAPTPLAWSRKALTLTTEVARAYAEDPDSLTFEPA</sequence>
<dbReference type="InterPro" id="IPR002629">
    <property type="entry name" value="Met_Synth_C/arc"/>
</dbReference>
<keyword evidence="4" id="KW-1185">Reference proteome</keyword>
<dbReference type="Pfam" id="PF01717">
    <property type="entry name" value="Meth_synt_2"/>
    <property type="match status" value="1"/>
</dbReference>
<dbReference type="InterPro" id="IPR038071">
    <property type="entry name" value="UROD/MetE-like_sf"/>
</dbReference>
<organism evidence="3 4">
    <name type="scientific">Nocardia tenerifensis</name>
    <dbReference type="NCBI Taxonomy" id="228006"/>
    <lineage>
        <taxon>Bacteria</taxon>
        <taxon>Bacillati</taxon>
        <taxon>Actinomycetota</taxon>
        <taxon>Actinomycetes</taxon>
        <taxon>Mycobacteriales</taxon>
        <taxon>Nocardiaceae</taxon>
        <taxon>Nocardia</taxon>
    </lineage>
</organism>
<accession>A0A318K4A1</accession>
<feature type="region of interest" description="Disordered" evidence="1">
    <location>
        <begin position="1"/>
        <end position="42"/>
    </location>
</feature>
<evidence type="ECO:0000256" key="1">
    <source>
        <dbReference type="SAM" id="MobiDB-lite"/>
    </source>
</evidence>
<name>A0A318K4A1_9NOCA</name>
<reference evidence="3 4" key="1">
    <citation type="submission" date="2018-05" db="EMBL/GenBank/DDBJ databases">
        <title>Genomic Encyclopedia of Type Strains, Phase IV (KMG-IV): sequencing the most valuable type-strain genomes for metagenomic binning, comparative biology and taxonomic classification.</title>
        <authorList>
            <person name="Goeker M."/>
        </authorList>
    </citation>
    <scope>NUCLEOTIDE SEQUENCE [LARGE SCALE GENOMIC DNA]</scope>
    <source>
        <strain evidence="3 4">DSM 44704</strain>
    </source>
</reference>
<feature type="domain" description="Cobalamin-independent methionine synthase MetE C-terminal/archaeal" evidence="2">
    <location>
        <begin position="33"/>
        <end position="353"/>
    </location>
</feature>
<dbReference type="SUPFAM" id="SSF51726">
    <property type="entry name" value="UROD/MetE-like"/>
    <property type="match status" value="1"/>
</dbReference>
<dbReference type="GO" id="GO:0009086">
    <property type="term" value="P:methionine biosynthetic process"/>
    <property type="evidence" value="ECO:0007669"/>
    <property type="project" value="InterPro"/>
</dbReference>
<dbReference type="Proteomes" id="UP000247569">
    <property type="component" value="Unassembled WGS sequence"/>
</dbReference>
<comment type="caution">
    <text evidence="3">The sequence shown here is derived from an EMBL/GenBank/DDBJ whole genome shotgun (WGS) entry which is preliminary data.</text>
</comment>
<evidence type="ECO:0000313" key="4">
    <source>
        <dbReference type="Proteomes" id="UP000247569"/>
    </source>
</evidence>
<protein>
    <submittedName>
        <fullName evidence="3">Cobalamin-independent methionine synthase catalytic subunit</fullName>
    </submittedName>
</protein>
<dbReference type="Gene3D" id="3.20.20.210">
    <property type="match status" value="1"/>
</dbReference>
<dbReference type="CDD" id="cd03310">
    <property type="entry name" value="CIMS_like"/>
    <property type="match status" value="1"/>
</dbReference>
<evidence type="ECO:0000313" key="3">
    <source>
        <dbReference type="EMBL" id="PXX64226.1"/>
    </source>
</evidence>
<gene>
    <name evidence="3" type="ORF">DFR70_105411</name>
</gene>
<dbReference type="GO" id="GO:0008270">
    <property type="term" value="F:zinc ion binding"/>
    <property type="evidence" value="ECO:0007669"/>
    <property type="project" value="InterPro"/>
</dbReference>